<evidence type="ECO:0000313" key="5">
    <source>
        <dbReference type="Proteomes" id="UP001374803"/>
    </source>
</evidence>
<organism evidence="4 5">
    <name type="scientific">Pendulispora rubella</name>
    <dbReference type="NCBI Taxonomy" id="2741070"/>
    <lineage>
        <taxon>Bacteria</taxon>
        <taxon>Pseudomonadati</taxon>
        <taxon>Myxococcota</taxon>
        <taxon>Myxococcia</taxon>
        <taxon>Myxococcales</taxon>
        <taxon>Sorangiineae</taxon>
        <taxon>Pendulisporaceae</taxon>
        <taxon>Pendulispora</taxon>
    </lineage>
</organism>
<sequence length="266" mass="28227">MRYELNIGRRCVVAFAGVVALVATTGCQASFKATTGGSGQPSNYNPPPSYNEPPQEGGRGPRRAPMPGYGGPTTNNPPPYNPPPYNPGPQAPRYTLPGGDSVPIATSGNAFGNGQASADSLRGFVYALPVGTSRLPDLSSMRPIGVLYTRSIDVPSRSFRDGFPGIDNTRNEWFAIRYEGTFTVARTGNYSFRMLSDDGSNLYIDDVKQLDNDGLHGVGGGARNMNLNAGTHRIRLDYFQGGVGGAALQLFVAAPSSPERAFTTSL</sequence>
<proteinExistence type="predicted"/>
<dbReference type="Pfam" id="PF07691">
    <property type="entry name" value="PA14"/>
    <property type="match status" value="1"/>
</dbReference>
<keyword evidence="2" id="KW-0732">Signal</keyword>
<feature type="region of interest" description="Disordered" evidence="1">
    <location>
        <begin position="33"/>
        <end position="93"/>
    </location>
</feature>
<feature type="signal peptide" evidence="2">
    <location>
        <begin position="1"/>
        <end position="29"/>
    </location>
</feature>
<protein>
    <submittedName>
        <fullName evidence="4">PA14 domain-containing protein</fullName>
    </submittedName>
</protein>
<dbReference type="InterPro" id="IPR037524">
    <property type="entry name" value="PA14/GLEYA"/>
</dbReference>
<evidence type="ECO:0000256" key="2">
    <source>
        <dbReference type="SAM" id="SignalP"/>
    </source>
</evidence>
<evidence type="ECO:0000313" key="4">
    <source>
        <dbReference type="EMBL" id="WXB09842.1"/>
    </source>
</evidence>
<feature type="domain" description="PA14" evidence="3">
    <location>
        <begin position="116"/>
        <end position="266"/>
    </location>
</feature>
<gene>
    <name evidence="4" type="ORF">LVJ94_21750</name>
</gene>
<dbReference type="RefSeq" id="WP_394839515.1">
    <property type="nucleotide sequence ID" value="NZ_CP089929.1"/>
</dbReference>
<dbReference type="Gene3D" id="2.60.120.380">
    <property type="match status" value="1"/>
</dbReference>
<evidence type="ECO:0000259" key="3">
    <source>
        <dbReference type="PROSITE" id="PS51820"/>
    </source>
</evidence>
<feature type="chain" id="PRO_5047236080" evidence="2">
    <location>
        <begin position="30"/>
        <end position="266"/>
    </location>
</feature>
<feature type="compositionally biased region" description="Pro residues" evidence="1">
    <location>
        <begin position="75"/>
        <end position="90"/>
    </location>
</feature>
<evidence type="ECO:0000256" key="1">
    <source>
        <dbReference type="SAM" id="MobiDB-lite"/>
    </source>
</evidence>
<keyword evidence="5" id="KW-1185">Reference proteome</keyword>
<accession>A0ABZ2LGH2</accession>
<dbReference type="Proteomes" id="UP001374803">
    <property type="component" value="Chromosome"/>
</dbReference>
<dbReference type="EMBL" id="CP089983">
    <property type="protein sequence ID" value="WXB09842.1"/>
    <property type="molecule type" value="Genomic_DNA"/>
</dbReference>
<dbReference type="SUPFAM" id="SSF56988">
    <property type="entry name" value="Anthrax protective antigen"/>
    <property type="match status" value="1"/>
</dbReference>
<reference evidence="4" key="1">
    <citation type="submission" date="2021-12" db="EMBL/GenBank/DDBJ databases">
        <title>Discovery of the Pendulisporaceae a myxobacterial family with distinct sporulation behavior and unique specialized metabolism.</title>
        <authorList>
            <person name="Garcia R."/>
            <person name="Popoff A."/>
            <person name="Bader C.D."/>
            <person name="Loehr J."/>
            <person name="Walesch S."/>
            <person name="Walt C."/>
            <person name="Boldt J."/>
            <person name="Bunk B."/>
            <person name="Haeckl F.J.F.P.J."/>
            <person name="Gunesch A.P."/>
            <person name="Birkelbach J."/>
            <person name="Nuebel U."/>
            <person name="Pietschmann T."/>
            <person name="Bach T."/>
            <person name="Mueller R."/>
        </authorList>
    </citation>
    <scope>NUCLEOTIDE SEQUENCE</scope>
    <source>
        <strain evidence="4">MSr11367</strain>
    </source>
</reference>
<dbReference type="PROSITE" id="PS51257">
    <property type="entry name" value="PROKAR_LIPOPROTEIN"/>
    <property type="match status" value="1"/>
</dbReference>
<dbReference type="InterPro" id="IPR011658">
    <property type="entry name" value="PA14_dom"/>
</dbReference>
<dbReference type="PROSITE" id="PS51820">
    <property type="entry name" value="PA14"/>
    <property type="match status" value="1"/>
</dbReference>
<dbReference type="SMART" id="SM00758">
    <property type="entry name" value="PA14"/>
    <property type="match status" value="1"/>
</dbReference>
<name>A0ABZ2LGH2_9BACT</name>